<keyword evidence="1" id="KW-0614">Plasmid</keyword>
<sequence>MEAIVRNLRVVWDLLFAREVLLVGATAILTHFFDVRKLKKERHTKYQDKIGESIADALTAVREISLSTKTFEIYEYSIDNSPADNANALADSVYYPAFMANKETFSQMCERVSSAREKHEPYLDLMSAAYLYIFERYLMNLALYAKKYGLQENLDVLGLIIIVDVQKWENKFDRHLVKRLNRPHYKLFSRHGWLWKFAKCYVEKKYLLNTELDKIMKSSSKMIDESAGDSTNA</sequence>
<accession>A0A830QYF3</accession>
<dbReference type="KEGG" id="pfaa:MM59RIKEN_32300"/>
<name>A0A830QYF3_9FIRM</name>
<proteinExistence type="predicted"/>
<keyword evidence="2" id="KW-1185">Reference proteome</keyword>
<dbReference type="RefSeq" id="WP_213543846.1">
    <property type="nucleotide sequence ID" value="NZ_AP023421.1"/>
</dbReference>
<dbReference type="AlphaFoldDB" id="A0A830QYF3"/>
<geneLocation type="plasmid" evidence="1 2">
    <name>pMM59_01</name>
</geneLocation>
<protein>
    <submittedName>
        <fullName evidence="1">Uncharacterized protein</fullName>
    </submittedName>
</protein>
<evidence type="ECO:0000313" key="2">
    <source>
        <dbReference type="Proteomes" id="UP000679848"/>
    </source>
</evidence>
<dbReference type="EMBL" id="AP023421">
    <property type="protein sequence ID" value="BCK85911.1"/>
    <property type="molecule type" value="Genomic_DNA"/>
</dbReference>
<dbReference type="Proteomes" id="UP000679848">
    <property type="component" value="Plasmid pMM59_01"/>
</dbReference>
<organism evidence="1 2">
    <name type="scientific">Pusillibacter faecalis</name>
    <dbReference type="NCBI Taxonomy" id="2714358"/>
    <lineage>
        <taxon>Bacteria</taxon>
        <taxon>Bacillati</taxon>
        <taxon>Bacillota</taxon>
        <taxon>Clostridia</taxon>
        <taxon>Eubacteriales</taxon>
        <taxon>Oscillospiraceae</taxon>
        <taxon>Pusillibacter</taxon>
    </lineage>
</organism>
<reference evidence="1" key="1">
    <citation type="submission" date="2020-09" db="EMBL/GenBank/DDBJ databases">
        <title>New species isolated from human feces.</title>
        <authorList>
            <person name="Kitahara M."/>
            <person name="Shigeno Y."/>
            <person name="Shime M."/>
            <person name="Matsumoto Y."/>
            <person name="Nakamura S."/>
            <person name="Motooka D."/>
            <person name="Fukuoka S."/>
            <person name="Nishikawa H."/>
            <person name="Benno Y."/>
        </authorList>
    </citation>
    <scope>NUCLEOTIDE SEQUENCE</scope>
    <source>
        <strain evidence="1">MM59</strain>
        <plasmid evidence="1">pMM59_01</plasmid>
    </source>
</reference>
<evidence type="ECO:0000313" key="1">
    <source>
        <dbReference type="EMBL" id="BCK85911.1"/>
    </source>
</evidence>
<gene>
    <name evidence="1" type="ORF">MM59RIKEN_32300</name>
</gene>